<keyword evidence="2" id="KW-0132">Cell division</keyword>
<proteinExistence type="predicted"/>
<dbReference type="AlphaFoldDB" id="A0A975TZ05"/>
<accession>A0A975TZ05</accession>
<dbReference type="GO" id="GO:0051301">
    <property type="term" value="P:cell division"/>
    <property type="evidence" value="ECO:0007669"/>
    <property type="project" value="UniProtKB-KW"/>
</dbReference>
<evidence type="ECO:0000313" key="1">
    <source>
        <dbReference type="EMBL" id="MBY4892620.1"/>
    </source>
</evidence>
<keyword evidence="3" id="KW-1185">Reference proteome</keyword>
<organism evidence="2">
    <name type="scientific">Gymnodinialimonas phycosphaerae</name>
    <dbReference type="NCBI Taxonomy" id="2841589"/>
    <lineage>
        <taxon>Bacteria</taxon>
        <taxon>Pseudomonadati</taxon>
        <taxon>Pseudomonadota</taxon>
        <taxon>Alphaproteobacteria</taxon>
        <taxon>Rhodobacterales</taxon>
        <taxon>Paracoccaceae</taxon>
        <taxon>Gymnodinialimonas</taxon>
    </lineage>
</organism>
<sequence>MRFTTLIAAILVVVLGYWAYHQTIQTQMADREVNRLHQQIAHEHERLGVLRAEWAYLNRPDRLRELADFNFERLGLLPLTPDQFGDVAQIPFPSPIDDAEAFIFENSSTPAWDGEVEPL</sequence>
<reference evidence="2 3" key="1">
    <citation type="submission" date="2021-07" db="EMBL/GenBank/DDBJ databases">
        <title>Karlodiniumbacter phycospheric gen. nov., sp. nov., a phycosphere bacterium isolated from karlodinium veneficum.</title>
        <authorList>
            <person name="Peng Y."/>
            <person name="Jiang L."/>
            <person name="Lee J."/>
        </authorList>
    </citation>
    <scope>NUCLEOTIDE SEQUENCE</scope>
    <source>
        <strain evidence="2 3">N5</strain>
    </source>
</reference>
<evidence type="ECO:0000313" key="3">
    <source>
        <dbReference type="Proteomes" id="UP000693972"/>
    </source>
</evidence>
<keyword evidence="2" id="KW-0131">Cell cycle</keyword>
<gene>
    <name evidence="1" type="ORF">KUL25_07560</name>
    <name evidence="2" type="ORF">KUL25_07565</name>
</gene>
<name>A0A975TZ05_9RHOB</name>
<dbReference type="EMBL" id="JAIMBW010000001">
    <property type="protein sequence ID" value="MBY4892620.1"/>
    <property type="molecule type" value="Genomic_DNA"/>
</dbReference>
<dbReference type="RefSeq" id="WP_257892399.1">
    <property type="nucleotide sequence ID" value="NZ_JAIMBW010000001.1"/>
</dbReference>
<dbReference type="Proteomes" id="UP000693972">
    <property type="component" value="Unassembled WGS sequence"/>
</dbReference>
<evidence type="ECO:0000313" key="2">
    <source>
        <dbReference type="EMBL" id="QXL89356.1"/>
    </source>
</evidence>
<dbReference type="EMBL" id="CP078073">
    <property type="protein sequence ID" value="QXL89356.1"/>
    <property type="molecule type" value="Genomic_DNA"/>
</dbReference>
<protein>
    <submittedName>
        <fullName evidence="2">Cell division protein FtsL</fullName>
    </submittedName>
</protein>